<proteinExistence type="predicted"/>
<dbReference type="EMBL" id="BEXD01002258">
    <property type="protein sequence ID" value="GBB97659.1"/>
    <property type="molecule type" value="Genomic_DNA"/>
</dbReference>
<comment type="caution">
    <text evidence="2">The sequence shown here is derived from an EMBL/GenBank/DDBJ whole genome shotgun (WGS) entry which is preliminary data.</text>
</comment>
<dbReference type="Proteomes" id="UP000247702">
    <property type="component" value="Unassembled WGS sequence"/>
</dbReference>
<gene>
    <name evidence="2" type="ORF">RclHR1_03030003</name>
</gene>
<evidence type="ECO:0000313" key="2">
    <source>
        <dbReference type="EMBL" id="GBB97659.1"/>
    </source>
</evidence>
<dbReference type="AlphaFoldDB" id="A0A2Z6RKI9"/>
<reference evidence="2 3" key="1">
    <citation type="submission" date="2017-11" db="EMBL/GenBank/DDBJ databases">
        <title>The genome of Rhizophagus clarus HR1 reveals common genetic basis of auxotrophy among arbuscular mycorrhizal fungi.</title>
        <authorList>
            <person name="Kobayashi Y."/>
        </authorList>
    </citation>
    <scope>NUCLEOTIDE SEQUENCE [LARGE SCALE GENOMIC DNA]</scope>
    <source>
        <strain evidence="2 3">HR1</strain>
    </source>
</reference>
<name>A0A2Z6RKI9_9GLOM</name>
<organism evidence="2 3">
    <name type="scientific">Rhizophagus clarus</name>
    <dbReference type="NCBI Taxonomy" id="94130"/>
    <lineage>
        <taxon>Eukaryota</taxon>
        <taxon>Fungi</taxon>
        <taxon>Fungi incertae sedis</taxon>
        <taxon>Mucoromycota</taxon>
        <taxon>Glomeromycotina</taxon>
        <taxon>Glomeromycetes</taxon>
        <taxon>Glomerales</taxon>
        <taxon>Glomeraceae</taxon>
        <taxon>Rhizophagus</taxon>
    </lineage>
</organism>
<evidence type="ECO:0000313" key="3">
    <source>
        <dbReference type="Proteomes" id="UP000247702"/>
    </source>
</evidence>
<sequence length="111" mass="12546">MSETSTPYTPASTSTTVAGNETVSLADEIKKYDTAKLIEYAAWSLMNIDMNKKKRKVDEALDPDYDHVFAELRKNVKRGLEVIVGLLKDRVGGSEEPTTKKRRVEEKIKKK</sequence>
<evidence type="ECO:0000256" key="1">
    <source>
        <dbReference type="SAM" id="MobiDB-lite"/>
    </source>
</evidence>
<feature type="region of interest" description="Disordered" evidence="1">
    <location>
        <begin position="91"/>
        <end position="111"/>
    </location>
</feature>
<protein>
    <submittedName>
        <fullName evidence="2">Uncharacterized protein</fullName>
    </submittedName>
</protein>
<keyword evidence="3" id="KW-1185">Reference proteome</keyword>
<accession>A0A2Z6RKI9</accession>